<dbReference type="InterPro" id="IPR006768">
    <property type="entry name" value="Cwf19-like_C_dom-1"/>
</dbReference>
<feature type="compositionally biased region" description="Basic and acidic residues" evidence="2">
    <location>
        <begin position="548"/>
        <end position="566"/>
    </location>
</feature>
<feature type="compositionally biased region" description="Polar residues" evidence="2">
    <location>
        <begin position="464"/>
        <end position="473"/>
    </location>
</feature>
<feature type="compositionally biased region" description="Acidic residues" evidence="2">
    <location>
        <begin position="99"/>
        <end position="114"/>
    </location>
</feature>
<feature type="compositionally biased region" description="Basic and acidic residues" evidence="2">
    <location>
        <begin position="25"/>
        <end position="52"/>
    </location>
</feature>
<sequence length="829" mass="94682">MAANSGCFESASNIEERKSLRRQARKEAVEKAKQQYKQEERKKQLKRQRGEDTWMLPEINQRLQEIQDADSLKHKKKKEKKSKKKKKNKAKKERKASGEDDTSDGSVDSGDEWVEAQPQTQAAKAWQVSEQSRASDKDTSPAQKVQRDEWMTFDFLAMKTTSTMERRAEKERVKEVERAKAQTIEQAGLHKLELNPYWKDGGTGLPPEEMAGPSQKKGPLVNDGGLSWLRKSYQRMKEQAEKESRNLADLVVERYGVRIDATLQLSNVPGSIIRWNCLNNDLQMLKRLCMDRGEEKRELSGQQEVKMSLERDGGDKRETKQRPTTGEEMKEIHHQYMKRDTMIEEERGENIMEKKTGSGIRMEEERRILKEVGREREVRIERKKKRSGVLLQHFGVISLPLLGHTEVSFSNLQKMMAENIAEGLTFLSCAAPKCYFPPAQLSRGFLKPNSDDEDSAPAWKKSSRPVQEVNSVKKQQEKEMGPENNSDTGAVSLERSESESEVEEVIHLLTEEDMNKLGAKLVKAEIMGNTAMIEKLKSQLEAAHKVKESHATQMKLRETSTTKQDDGSSILDQEVLLFRTDNSGRAWPVAAPSGAVEPHRGRGKKKQIETHVEGQRVRYFQDDDQVGLKEMVRREKMSSSQDQNALYSRMAAKMMGKTDGDNYTLDDMFVSSVAQEEGEGREEERMRNRAIRESRRMAASMDKCQHCFSSQELQKHLVVAIGSKVYLSLPAGVSMAEGHCLICPLQHHCCATALDEDVWSEIQLFRRSLVQMFKSQDLDCVFMETHIYPRQQRHMVLECVPLPRELGDMAPIYFKVSISSDVALTVKHL</sequence>
<dbReference type="InterPro" id="IPR036265">
    <property type="entry name" value="HIT-like_sf"/>
</dbReference>
<feature type="compositionally biased region" description="Basic residues" evidence="2">
    <location>
        <begin position="73"/>
        <end position="94"/>
    </location>
</feature>
<feature type="domain" description="Cwf19-like C-terminal" evidence="3">
    <location>
        <begin position="692"/>
        <end position="815"/>
    </location>
</feature>
<organism evidence="4 5">
    <name type="scientific">Takifugu flavidus</name>
    <name type="common">sansaifugu</name>
    <dbReference type="NCBI Taxonomy" id="433684"/>
    <lineage>
        <taxon>Eukaryota</taxon>
        <taxon>Metazoa</taxon>
        <taxon>Chordata</taxon>
        <taxon>Craniata</taxon>
        <taxon>Vertebrata</taxon>
        <taxon>Euteleostomi</taxon>
        <taxon>Actinopterygii</taxon>
        <taxon>Neopterygii</taxon>
        <taxon>Teleostei</taxon>
        <taxon>Neoteleostei</taxon>
        <taxon>Acanthomorphata</taxon>
        <taxon>Eupercaria</taxon>
        <taxon>Tetraodontiformes</taxon>
        <taxon>Tetradontoidea</taxon>
        <taxon>Tetraodontidae</taxon>
        <taxon>Takifugu</taxon>
    </lineage>
</organism>
<proteinExistence type="inferred from homology"/>
<dbReference type="GO" id="GO:0071014">
    <property type="term" value="C:post-mRNA release spliceosomal complex"/>
    <property type="evidence" value="ECO:0007669"/>
    <property type="project" value="TreeGrafter"/>
</dbReference>
<protein>
    <submittedName>
        <fullName evidence="4">CWF19-like protein 2</fullName>
    </submittedName>
</protein>
<dbReference type="SUPFAM" id="SSF54197">
    <property type="entry name" value="HIT-like"/>
    <property type="match status" value="1"/>
</dbReference>
<feature type="region of interest" description="Disordered" evidence="2">
    <location>
        <begin position="548"/>
        <end position="567"/>
    </location>
</feature>
<feature type="region of interest" description="Disordered" evidence="2">
    <location>
        <begin position="589"/>
        <end position="609"/>
    </location>
</feature>
<feature type="compositionally biased region" description="Basic and acidic residues" evidence="2">
    <location>
        <begin position="307"/>
        <end position="328"/>
    </location>
</feature>
<name>A0A5C6PEE6_9TELE</name>
<feature type="compositionally biased region" description="Polar residues" evidence="2">
    <location>
        <begin position="117"/>
        <end position="132"/>
    </location>
</feature>
<comment type="similarity">
    <text evidence="1">Belongs to the CWF19 family.</text>
</comment>
<dbReference type="InterPro" id="IPR040194">
    <property type="entry name" value="Cwf19-like"/>
</dbReference>
<dbReference type="Proteomes" id="UP000324091">
    <property type="component" value="Chromosome 12"/>
</dbReference>
<reference evidence="4 5" key="1">
    <citation type="submission" date="2019-04" db="EMBL/GenBank/DDBJ databases">
        <title>Chromosome genome assembly for Takifugu flavidus.</title>
        <authorList>
            <person name="Xiao S."/>
        </authorList>
    </citation>
    <scope>NUCLEOTIDE SEQUENCE [LARGE SCALE GENOMIC DNA]</scope>
    <source>
        <strain evidence="4">HTHZ2018</strain>
        <tissue evidence="4">Muscle</tissue>
    </source>
</reference>
<feature type="region of interest" description="Disordered" evidence="2">
    <location>
        <begin position="446"/>
        <end position="499"/>
    </location>
</feature>
<keyword evidence="5" id="KW-1185">Reference proteome</keyword>
<evidence type="ECO:0000313" key="5">
    <source>
        <dbReference type="Proteomes" id="UP000324091"/>
    </source>
</evidence>
<feature type="compositionally biased region" description="Basic and acidic residues" evidence="2">
    <location>
        <begin position="133"/>
        <end position="147"/>
    </location>
</feature>
<evidence type="ECO:0000256" key="2">
    <source>
        <dbReference type="SAM" id="MobiDB-lite"/>
    </source>
</evidence>
<dbReference type="Pfam" id="PF04677">
    <property type="entry name" value="CwfJ_C_1"/>
    <property type="match status" value="1"/>
</dbReference>
<accession>A0A5C6PEE6</accession>
<dbReference type="GO" id="GO:0000398">
    <property type="term" value="P:mRNA splicing, via spliceosome"/>
    <property type="evidence" value="ECO:0007669"/>
    <property type="project" value="TreeGrafter"/>
</dbReference>
<dbReference type="PANTHER" id="PTHR12072">
    <property type="entry name" value="CWF19, CELL CYCLE CONTROL PROTEIN"/>
    <property type="match status" value="1"/>
</dbReference>
<evidence type="ECO:0000256" key="1">
    <source>
        <dbReference type="ARBA" id="ARBA00006795"/>
    </source>
</evidence>
<dbReference type="AlphaFoldDB" id="A0A5C6PEE6"/>
<feature type="region of interest" description="Disordered" evidence="2">
    <location>
        <begin position="295"/>
        <end position="328"/>
    </location>
</feature>
<evidence type="ECO:0000313" key="4">
    <source>
        <dbReference type="EMBL" id="TWW77379.1"/>
    </source>
</evidence>
<dbReference type="EMBL" id="RHFK02000004">
    <property type="protein sequence ID" value="TWW77379.1"/>
    <property type="molecule type" value="Genomic_DNA"/>
</dbReference>
<gene>
    <name evidence="4" type="ORF">D4764_12G0007690</name>
</gene>
<feature type="region of interest" description="Disordered" evidence="2">
    <location>
        <begin position="1"/>
        <end position="147"/>
    </location>
</feature>
<dbReference type="PANTHER" id="PTHR12072:SF5">
    <property type="entry name" value="CWF19-LIKE PROTEIN 2"/>
    <property type="match status" value="1"/>
</dbReference>
<comment type="caution">
    <text evidence="4">The sequence shown here is derived from an EMBL/GenBank/DDBJ whole genome shotgun (WGS) entry which is preliminary data.</text>
</comment>
<evidence type="ECO:0000259" key="3">
    <source>
        <dbReference type="Pfam" id="PF04677"/>
    </source>
</evidence>